<evidence type="ECO:0000313" key="7">
    <source>
        <dbReference type="Proteomes" id="UP000009287"/>
    </source>
</evidence>
<accession>G4NND1</accession>
<keyword evidence="5" id="KW-0963">Cytoplasm</keyword>
<evidence type="ECO:0000256" key="2">
    <source>
        <dbReference type="ARBA" id="ARBA00022679"/>
    </source>
</evidence>
<dbReference type="GO" id="GO:0008690">
    <property type="term" value="F:3-deoxy-manno-octulosonate cytidylyltransferase activity"/>
    <property type="evidence" value="ECO:0007669"/>
    <property type="project" value="UniProtKB-UniRule"/>
</dbReference>
<dbReference type="Proteomes" id="UP000009287">
    <property type="component" value="Chromosome"/>
</dbReference>
<dbReference type="PANTHER" id="PTHR42866">
    <property type="entry name" value="3-DEOXY-MANNO-OCTULOSONATE CYTIDYLYLTRANSFERASE"/>
    <property type="match status" value="1"/>
</dbReference>
<evidence type="ECO:0000256" key="4">
    <source>
        <dbReference type="ARBA" id="ARBA00022985"/>
    </source>
</evidence>
<dbReference type="UniPathway" id="UPA00358">
    <property type="reaction ID" value="UER00476"/>
</dbReference>
<comment type="pathway">
    <text evidence="5">Nucleotide-sugar biosynthesis; CMP-3-deoxy-D-manno-octulosonate biosynthesis; CMP-3-deoxy-D-manno-octulosonate from 3-deoxy-D-manno-octulosonate and CTP: step 1/1.</text>
</comment>
<name>G4NND1_CHLT4</name>
<dbReference type="PANTHER" id="PTHR42866:SF2">
    <property type="entry name" value="3-DEOXY-MANNO-OCTULOSONATE CYTIDYLYLTRANSFERASE, MITOCHONDRIAL"/>
    <property type="match status" value="1"/>
</dbReference>
<evidence type="ECO:0000313" key="6">
    <source>
        <dbReference type="EMBL" id="AEP35009.1"/>
    </source>
</evidence>
<dbReference type="GO" id="GO:0033468">
    <property type="term" value="P:CMP-keto-3-deoxy-D-manno-octulosonic acid biosynthetic process"/>
    <property type="evidence" value="ECO:0007669"/>
    <property type="project" value="UniProtKB-UniRule"/>
</dbReference>
<comment type="function">
    <text evidence="5">Activates KDO (a required 8-carbon sugar) for incorporation into bacterial lipopolysaccharide in Gram-negative bacteria.</text>
</comment>
<keyword evidence="4 5" id="KW-0448">Lipopolysaccharide biosynthesis</keyword>
<dbReference type="InterPro" id="IPR004528">
    <property type="entry name" value="KdsB"/>
</dbReference>
<keyword evidence="3 5" id="KW-0548">Nucleotidyltransferase</keyword>
<dbReference type="UniPathway" id="UPA00030"/>
<dbReference type="NCBIfam" id="NF003952">
    <property type="entry name" value="PRK05450.1-5"/>
    <property type="match status" value="1"/>
</dbReference>
<dbReference type="SUPFAM" id="SSF53448">
    <property type="entry name" value="Nucleotide-diphospho-sugar transferases"/>
    <property type="match status" value="1"/>
</dbReference>
<sequence>MLLRWDVINGGAVFAFLTSKKVGILPSRWGSSRFPGKPLAKILGKTLVQRSYENALSSQSLDCVVVATDDQRIFDHVVEFGGLCVMTSTSCANGTERVEEVVSRHFPQAEIVVNIQGDEPCLSPTVIDGLVSTLENNPAADMVTSVTETTDPEAILTDHKVKCVFDKNGKALYFSRSAIPHNFKHPTPIYLHIGVYAFRKAFLSEYVKIPPSSLSLAEDLEQLRVLEIGRSIYVHVVQNATGPSVDYPEDITKVEQYLLCLSKASF</sequence>
<dbReference type="InterPro" id="IPR029044">
    <property type="entry name" value="Nucleotide-diphossugar_trans"/>
</dbReference>
<dbReference type="AlphaFoldDB" id="G4NND1"/>
<dbReference type="GO" id="GO:0016020">
    <property type="term" value="C:membrane"/>
    <property type="evidence" value="ECO:0007669"/>
    <property type="project" value="UniProtKB-SubCell"/>
</dbReference>
<dbReference type="GO" id="GO:0009103">
    <property type="term" value="P:lipopolysaccharide biosynthetic process"/>
    <property type="evidence" value="ECO:0007669"/>
    <property type="project" value="UniProtKB-UniRule"/>
</dbReference>
<dbReference type="NCBIfam" id="NF003950">
    <property type="entry name" value="PRK05450.1-3"/>
    <property type="match status" value="1"/>
</dbReference>
<comment type="similarity">
    <text evidence="5">Belongs to the KdsB family.</text>
</comment>
<comment type="subcellular location">
    <subcellularLocation>
        <location evidence="5">Cytoplasm</location>
    </subcellularLocation>
    <subcellularLocation>
        <location evidence="1">Membrane</location>
    </subcellularLocation>
</comment>
<dbReference type="GO" id="GO:0005829">
    <property type="term" value="C:cytosol"/>
    <property type="evidence" value="ECO:0007669"/>
    <property type="project" value="TreeGrafter"/>
</dbReference>
<dbReference type="KEGG" id="cra:CTO_0200"/>
<evidence type="ECO:0000256" key="1">
    <source>
        <dbReference type="ARBA" id="ARBA00004370"/>
    </source>
</evidence>
<dbReference type="PATRIC" id="fig|580047.4.peg.206"/>
<gene>
    <name evidence="5" type="primary">kdsB</name>
    <name evidence="6" type="ordered locus">CTO_0200</name>
</gene>
<evidence type="ECO:0000256" key="3">
    <source>
        <dbReference type="ARBA" id="ARBA00022695"/>
    </source>
</evidence>
<dbReference type="Gene3D" id="3.90.550.10">
    <property type="entry name" value="Spore Coat Polysaccharide Biosynthesis Protein SpsA, Chain A"/>
    <property type="match status" value="1"/>
</dbReference>
<protein>
    <recommendedName>
        <fullName evidence="5">3-deoxy-manno-octulosonate cytidylyltransferase</fullName>
        <ecNumber evidence="5">2.7.7.38</ecNumber>
    </recommendedName>
    <alternativeName>
        <fullName evidence="5">CMP-2-keto-3-deoxyoctulosonic acid synthase</fullName>
        <shortName evidence="5">CKS</shortName>
        <shortName evidence="5">CMP-KDO synthase</shortName>
    </alternativeName>
</protein>
<dbReference type="EMBL" id="CP002401">
    <property type="protein sequence ID" value="AEP35009.1"/>
    <property type="molecule type" value="Genomic_DNA"/>
</dbReference>
<dbReference type="FunFam" id="3.90.550.10:FF:000011">
    <property type="entry name" value="3-deoxy-manno-octulosonate cytidylyltransferase"/>
    <property type="match status" value="1"/>
</dbReference>
<dbReference type="CDD" id="cd02517">
    <property type="entry name" value="CMP-KDO-Synthetase"/>
    <property type="match status" value="1"/>
</dbReference>
<dbReference type="HAMAP" id="MF_00057">
    <property type="entry name" value="KdsB"/>
    <property type="match status" value="1"/>
</dbReference>
<comment type="pathway">
    <text evidence="5">Bacterial outer membrane biogenesis; lipopolysaccharide biosynthesis.</text>
</comment>
<evidence type="ECO:0000256" key="5">
    <source>
        <dbReference type="HAMAP-Rule" id="MF_00057"/>
    </source>
</evidence>
<dbReference type="NCBIfam" id="TIGR00466">
    <property type="entry name" value="kdsB"/>
    <property type="match status" value="1"/>
</dbReference>
<dbReference type="EC" id="2.7.7.38" evidence="5"/>
<reference evidence="6 7" key="1">
    <citation type="journal article" date="2011" name="J. Exp. Med.">
        <title>A live-attenuated chlamydial vaccine protects against trachoma in nonhuman primates.</title>
        <authorList>
            <person name="Kari L."/>
            <person name="Whitmire W.M."/>
            <person name="Olivares-Zavaleta N."/>
            <person name="Goheen M.M."/>
            <person name="Taylor L.D."/>
            <person name="Carlson J.H."/>
            <person name="Sturdevant G.L."/>
            <person name="Lu C."/>
            <person name="Bakios L.E."/>
            <person name="Randall L.B."/>
            <person name="Parnell M.J."/>
            <person name="Zhong G."/>
            <person name="Caldwell H.D."/>
        </authorList>
    </citation>
    <scope>NUCLEOTIDE SEQUENCE [LARGE SCALE GENOMIC DNA]</scope>
    <source>
        <strain evidence="6 7">A2497</strain>
    </source>
</reference>
<proteinExistence type="inferred from homology"/>
<dbReference type="InterPro" id="IPR003329">
    <property type="entry name" value="Cytidylyl_trans"/>
</dbReference>
<comment type="catalytic activity">
    <reaction evidence="5">
        <text>3-deoxy-alpha-D-manno-oct-2-ulosonate + CTP = CMP-3-deoxy-beta-D-manno-octulosonate + diphosphate</text>
        <dbReference type="Rhea" id="RHEA:23448"/>
        <dbReference type="ChEBI" id="CHEBI:33019"/>
        <dbReference type="ChEBI" id="CHEBI:37563"/>
        <dbReference type="ChEBI" id="CHEBI:85986"/>
        <dbReference type="ChEBI" id="CHEBI:85987"/>
        <dbReference type="EC" id="2.7.7.38"/>
    </reaction>
</comment>
<organism evidence="6 7">
    <name type="scientific">Chlamydia trachomatis serovar A (strain A2497)</name>
    <dbReference type="NCBI Taxonomy" id="580047"/>
    <lineage>
        <taxon>Bacteria</taxon>
        <taxon>Pseudomonadati</taxon>
        <taxon>Chlamydiota</taxon>
        <taxon>Chlamydiia</taxon>
        <taxon>Chlamydiales</taxon>
        <taxon>Chlamydiaceae</taxon>
        <taxon>Chlamydia/Chlamydophila group</taxon>
        <taxon>Chlamydia</taxon>
    </lineage>
</organism>
<dbReference type="Pfam" id="PF02348">
    <property type="entry name" value="CTP_transf_3"/>
    <property type="match status" value="1"/>
</dbReference>
<keyword evidence="2 5" id="KW-0808">Transferase</keyword>